<dbReference type="Pfam" id="PF01523">
    <property type="entry name" value="PmbA_TldD_1st"/>
    <property type="match status" value="1"/>
</dbReference>
<name>A0A0D8HGQ0_9ACTN</name>
<reference evidence="5 6" key="1">
    <citation type="submission" date="2015-01" db="EMBL/GenBank/DDBJ databases">
        <title>Draft genome of the acidophilic iron oxidizer Acidithrix ferrooxidans strain Py-F3.</title>
        <authorList>
            <person name="Poehlein A."/>
            <person name="Eisen S."/>
            <person name="Schloemann M."/>
            <person name="Johnson B.D."/>
            <person name="Daniel R."/>
            <person name="Muehling M."/>
        </authorList>
    </citation>
    <scope>NUCLEOTIDE SEQUENCE [LARGE SCALE GENOMIC DNA]</scope>
    <source>
        <strain evidence="5 6">Py-F3</strain>
    </source>
</reference>
<dbReference type="InterPro" id="IPR047657">
    <property type="entry name" value="PmbA"/>
</dbReference>
<feature type="domain" description="Metalloprotease TldD/E C-terminal" evidence="3">
    <location>
        <begin position="230"/>
        <end position="445"/>
    </location>
</feature>
<evidence type="ECO:0000313" key="5">
    <source>
        <dbReference type="EMBL" id="KJF17024.1"/>
    </source>
</evidence>
<evidence type="ECO:0000259" key="3">
    <source>
        <dbReference type="Pfam" id="PF19289"/>
    </source>
</evidence>
<dbReference type="SUPFAM" id="SSF111283">
    <property type="entry name" value="Putative modulator of DNA gyrase, PmbA/TldD"/>
    <property type="match status" value="1"/>
</dbReference>
<evidence type="ECO:0000313" key="6">
    <source>
        <dbReference type="Proteomes" id="UP000032360"/>
    </source>
</evidence>
<dbReference type="EC" id="3.4.-.-" evidence="5"/>
<dbReference type="GO" id="GO:0008237">
    <property type="term" value="F:metallopeptidase activity"/>
    <property type="evidence" value="ECO:0007669"/>
    <property type="project" value="UniProtKB-KW"/>
</dbReference>
<dbReference type="Pfam" id="PF19289">
    <property type="entry name" value="PmbA_TldD_3rd"/>
    <property type="match status" value="1"/>
</dbReference>
<protein>
    <submittedName>
        <fullName evidence="5">Metalloprotease PmbA</fullName>
        <ecNumber evidence="5">3.4.-.-</ecNumber>
    </submittedName>
</protein>
<dbReference type="Gene3D" id="3.30.2290.10">
    <property type="entry name" value="PmbA/TldD superfamily"/>
    <property type="match status" value="1"/>
</dbReference>
<dbReference type="Proteomes" id="UP000032360">
    <property type="component" value="Unassembled WGS sequence"/>
</dbReference>
<keyword evidence="5" id="KW-0645">Protease</keyword>
<dbReference type="InterPro" id="IPR045569">
    <property type="entry name" value="Metalloprtase-TldD/E_C"/>
</dbReference>
<dbReference type="PANTHER" id="PTHR43421:SF1">
    <property type="entry name" value="METALLOPROTEASE PMBA"/>
    <property type="match status" value="1"/>
</dbReference>
<feature type="domain" description="Metalloprotease TldD/E N-terminal" evidence="2">
    <location>
        <begin position="22"/>
        <end position="84"/>
    </location>
</feature>
<dbReference type="EMBL" id="JXYS01000067">
    <property type="protein sequence ID" value="KJF17024.1"/>
    <property type="molecule type" value="Genomic_DNA"/>
</dbReference>
<dbReference type="RefSeq" id="WP_052605730.1">
    <property type="nucleotide sequence ID" value="NZ_JXYS01000067.1"/>
</dbReference>
<dbReference type="InterPro" id="IPR036059">
    <property type="entry name" value="TldD/PmbA_sf"/>
</dbReference>
<dbReference type="GO" id="GO:0005829">
    <property type="term" value="C:cytosol"/>
    <property type="evidence" value="ECO:0007669"/>
    <property type="project" value="TreeGrafter"/>
</dbReference>
<proteinExistence type="inferred from homology"/>
<keyword evidence="6" id="KW-1185">Reference proteome</keyword>
<dbReference type="InterPro" id="IPR045570">
    <property type="entry name" value="Metalloprtase-TldD/E_cen_dom"/>
</dbReference>
<keyword evidence="5" id="KW-0378">Hydrolase</keyword>
<evidence type="ECO:0000259" key="2">
    <source>
        <dbReference type="Pfam" id="PF01523"/>
    </source>
</evidence>
<dbReference type="InterPro" id="IPR002510">
    <property type="entry name" value="Metalloprtase-TldD/E_N"/>
</dbReference>
<feature type="domain" description="Metalloprotease TldD/E central" evidence="4">
    <location>
        <begin position="115"/>
        <end position="218"/>
    </location>
</feature>
<dbReference type="Pfam" id="PF19290">
    <property type="entry name" value="PmbA_TldD_2nd"/>
    <property type="match status" value="1"/>
</dbReference>
<dbReference type="AlphaFoldDB" id="A0A0D8HGQ0"/>
<evidence type="ECO:0000259" key="4">
    <source>
        <dbReference type="Pfam" id="PF19290"/>
    </source>
</evidence>
<sequence>MPDLIKIGQRIADMASGGEEIEAYAIWERETSIRVYNSEIESLTTSESSGIGIRVIRDKRVGISYAGTLEDDDLKRALEEARDNSRFASQDPFAGIAEPDGVDGPKLNLWSVDITNTPTENKISLALELEKVTLSKDRRIKSLNSSNYGDVSVESAIVNSKGIASYTQQTYCWLWAYALAMQDDETQTGFGLHASRDFAGIDLEYAAQEAAYKSTRMLGAKKPKSSNLIAVFEPDISSSFIGIISSTLSAEAVQKGRSIFSGRVGENVANSRLNLIDDPSDPRFFSSANYDDEGLASRQNLLIKNGSLKGYLYDSYTARKEGVAPTGSAIRGGIAGSCSPGPRAPYIEPGERSKEEIVSEITDGVLIQSVSGIHSGVNPVSGDFSVGAEGIRIHDGELKEPIKEFTIASNLQKMLLDIRSIGSDLTIRPSGAAGVTLAIGNINLSGS</sequence>
<dbReference type="STRING" id="1280514.AXFE_20950"/>
<evidence type="ECO:0000256" key="1">
    <source>
        <dbReference type="ARBA" id="ARBA00005836"/>
    </source>
</evidence>
<organism evidence="5 6">
    <name type="scientific">Acidithrix ferrooxidans</name>
    <dbReference type="NCBI Taxonomy" id="1280514"/>
    <lineage>
        <taxon>Bacteria</taxon>
        <taxon>Bacillati</taxon>
        <taxon>Actinomycetota</taxon>
        <taxon>Acidimicrobiia</taxon>
        <taxon>Acidimicrobiales</taxon>
        <taxon>Acidimicrobiaceae</taxon>
        <taxon>Acidithrix</taxon>
    </lineage>
</organism>
<accession>A0A0D8HGQ0</accession>
<dbReference type="PANTHER" id="PTHR43421">
    <property type="entry name" value="METALLOPROTEASE PMBA"/>
    <property type="match status" value="1"/>
</dbReference>
<gene>
    <name evidence="5" type="primary">pmbA</name>
    <name evidence="5" type="ORF">AXFE_20950</name>
</gene>
<dbReference type="InterPro" id="IPR035068">
    <property type="entry name" value="TldD/PmbA_N"/>
</dbReference>
<dbReference type="PATRIC" id="fig|1280514.3.peg.2747"/>
<comment type="caution">
    <text evidence="5">The sequence shown here is derived from an EMBL/GenBank/DDBJ whole genome shotgun (WGS) entry which is preliminary data.</text>
</comment>
<comment type="similarity">
    <text evidence="1">Belongs to the peptidase U62 family.</text>
</comment>
<dbReference type="GO" id="GO:0006508">
    <property type="term" value="P:proteolysis"/>
    <property type="evidence" value="ECO:0007669"/>
    <property type="project" value="UniProtKB-KW"/>
</dbReference>
<keyword evidence="5" id="KW-0482">Metalloprotease</keyword>
<dbReference type="OrthoDB" id="9803618at2"/>